<feature type="region of interest" description="Disordered" evidence="1">
    <location>
        <begin position="22"/>
        <end position="48"/>
    </location>
</feature>
<evidence type="ECO:0000313" key="3">
    <source>
        <dbReference type="EMBL" id="PNX79510.1"/>
    </source>
</evidence>
<keyword evidence="3" id="KW-0238">DNA-binding</keyword>
<comment type="caution">
    <text evidence="3">The sequence shown here is derived from an EMBL/GenBank/DDBJ whole genome shotgun (WGS) entry which is preliminary data.</text>
</comment>
<dbReference type="PANTHER" id="PTHR45654:SF49">
    <property type="entry name" value="HOMEOBOX LEUCINE ZIPPER PROTEIN"/>
    <property type="match status" value="1"/>
</dbReference>
<reference evidence="3 4" key="2">
    <citation type="journal article" date="2017" name="Front. Plant Sci.">
        <title>Gene Classification and Mining of Molecular Markers Useful in Red Clover (Trifolium pratense) Breeding.</title>
        <authorList>
            <person name="Istvanek J."/>
            <person name="Dluhosova J."/>
            <person name="Dluhos P."/>
            <person name="Patkova L."/>
            <person name="Nedelnik J."/>
            <person name="Repkova J."/>
        </authorList>
    </citation>
    <scope>NUCLEOTIDE SEQUENCE [LARGE SCALE GENOMIC DNA]</scope>
    <source>
        <strain evidence="4">cv. Tatra</strain>
        <tissue evidence="3">Young leaves</tissue>
    </source>
</reference>
<proteinExistence type="predicted"/>
<dbReference type="GO" id="GO:0003677">
    <property type="term" value="F:DNA binding"/>
    <property type="evidence" value="ECO:0007669"/>
    <property type="project" value="UniProtKB-KW"/>
</dbReference>
<feature type="compositionally biased region" description="Polar residues" evidence="1">
    <location>
        <begin position="26"/>
        <end position="35"/>
    </location>
</feature>
<name>A0A2K3LLU4_TRIPR</name>
<evidence type="ECO:0000259" key="2">
    <source>
        <dbReference type="Pfam" id="PF25797"/>
    </source>
</evidence>
<sequence length="96" mass="9529">MAIQVGGDSSSVALSPSGFSILPDGHSSNNNIVGTSSDGSSSSGSDNDNGGCLLTAGLQMVLTNVQSSKLTNDSVDTINDLIACTVQKIKDALGVA</sequence>
<accession>A0A2K3LLU4</accession>
<organism evidence="3 4">
    <name type="scientific">Trifolium pratense</name>
    <name type="common">Red clover</name>
    <dbReference type="NCBI Taxonomy" id="57577"/>
    <lineage>
        <taxon>Eukaryota</taxon>
        <taxon>Viridiplantae</taxon>
        <taxon>Streptophyta</taxon>
        <taxon>Embryophyta</taxon>
        <taxon>Tracheophyta</taxon>
        <taxon>Spermatophyta</taxon>
        <taxon>Magnoliopsida</taxon>
        <taxon>eudicotyledons</taxon>
        <taxon>Gunneridae</taxon>
        <taxon>Pentapetalae</taxon>
        <taxon>rosids</taxon>
        <taxon>fabids</taxon>
        <taxon>Fabales</taxon>
        <taxon>Fabaceae</taxon>
        <taxon>Papilionoideae</taxon>
        <taxon>50 kb inversion clade</taxon>
        <taxon>NPAAA clade</taxon>
        <taxon>Hologalegina</taxon>
        <taxon>IRL clade</taxon>
        <taxon>Trifolieae</taxon>
        <taxon>Trifolium</taxon>
    </lineage>
</organism>
<evidence type="ECO:0000313" key="4">
    <source>
        <dbReference type="Proteomes" id="UP000236291"/>
    </source>
</evidence>
<feature type="domain" description="HD-Zip IV C-terminal" evidence="2">
    <location>
        <begin position="5"/>
        <end position="94"/>
    </location>
</feature>
<reference evidence="3 4" key="1">
    <citation type="journal article" date="2014" name="Am. J. Bot.">
        <title>Genome assembly and annotation for red clover (Trifolium pratense; Fabaceae).</title>
        <authorList>
            <person name="Istvanek J."/>
            <person name="Jaros M."/>
            <person name="Krenek A."/>
            <person name="Repkova J."/>
        </authorList>
    </citation>
    <scope>NUCLEOTIDE SEQUENCE [LARGE SCALE GENOMIC DNA]</scope>
    <source>
        <strain evidence="4">cv. Tatra</strain>
        <tissue evidence="3">Young leaves</tissue>
    </source>
</reference>
<dbReference type="STRING" id="57577.A0A2K3LLU4"/>
<dbReference type="Pfam" id="PF25797">
    <property type="entry name" value="PDF2_C"/>
    <property type="match status" value="1"/>
</dbReference>
<dbReference type="EMBL" id="ASHM01036120">
    <property type="protein sequence ID" value="PNX79510.1"/>
    <property type="molecule type" value="Genomic_DNA"/>
</dbReference>
<keyword evidence="3" id="KW-0371">Homeobox</keyword>
<dbReference type="InterPro" id="IPR057993">
    <property type="entry name" value="HD-Zip_IV_C"/>
</dbReference>
<dbReference type="AlphaFoldDB" id="A0A2K3LLU4"/>
<dbReference type="InterPro" id="IPR042160">
    <property type="entry name" value="HD-Zip_IV"/>
</dbReference>
<evidence type="ECO:0000256" key="1">
    <source>
        <dbReference type="SAM" id="MobiDB-lite"/>
    </source>
</evidence>
<protein>
    <submittedName>
        <fullName evidence="3">Homeobox-leucine zipper protein anthocyaninless 2-like</fullName>
    </submittedName>
</protein>
<dbReference type="Proteomes" id="UP000236291">
    <property type="component" value="Unassembled WGS sequence"/>
</dbReference>
<gene>
    <name evidence="3" type="ORF">L195_g035496</name>
</gene>
<feature type="compositionally biased region" description="Low complexity" evidence="1">
    <location>
        <begin position="36"/>
        <end position="48"/>
    </location>
</feature>
<dbReference type="PANTHER" id="PTHR45654">
    <property type="entry name" value="HOMEOBOX-LEUCINE ZIPPER PROTEIN MERISTEM L1"/>
    <property type="match status" value="1"/>
</dbReference>